<evidence type="ECO:0000256" key="2">
    <source>
        <dbReference type="ARBA" id="ARBA00023002"/>
    </source>
</evidence>
<dbReference type="SUPFAM" id="SSF51735">
    <property type="entry name" value="NAD(P)-binding Rossmann-fold domains"/>
    <property type="match status" value="1"/>
</dbReference>
<dbReference type="GO" id="GO:0006694">
    <property type="term" value="P:steroid biosynthetic process"/>
    <property type="evidence" value="ECO:0007669"/>
    <property type="project" value="InterPro"/>
</dbReference>
<keyword evidence="5" id="KW-1185">Reference proteome</keyword>
<dbReference type="Pfam" id="PF01073">
    <property type="entry name" value="3Beta_HSD"/>
    <property type="match status" value="1"/>
</dbReference>
<dbReference type="GeneID" id="27309426"/>
<dbReference type="InParanoid" id="A0A0D1Z3H3"/>
<dbReference type="PANTHER" id="PTHR43245">
    <property type="entry name" value="BIFUNCTIONAL POLYMYXIN RESISTANCE PROTEIN ARNA"/>
    <property type="match status" value="1"/>
</dbReference>
<dbReference type="GO" id="GO:0016616">
    <property type="term" value="F:oxidoreductase activity, acting on the CH-OH group of donors, NAD or NADP as acceptor"/>
    <property type="evidence" value="ECO:0007669"/>
    <property type="project" value="InterPro"/>
</dbReference>
<sequence length="482" mass="53876">MIFTALFLVLGPAALLYLWLVNKAILRVPKEVREISPRRWTKKEIAETYERIERNPIDFTPHLPPKLDRRYIVVGSSGLVGGYMVLHLLQRGQSPESIRMVDFVPPKRLDVLRATKSVEFVQADITSEDSTMAAFGRPWPKSVADLPLTVLHTAAVINFTDRARTLLPKVTKVNLTGTANVLSAAKRAGADIFLATSSASIAIKPVGFWIWPWQRHPKNMFQFYGEDDAYAPLRDHFDYFGNYAVSKALAEKLVMDANSDTFKTGCIRPANGVYGTRYDHTVGTYLTRRDVPTWVPHIVQNFVHAEHVSLAHFDYERALLTAGNKVGGRSFVVTDPNPPITFSDIYTVLSTTSVTGFKATYIPPIFLLVISYPIELYYLLKAFFPILNRVLPELPFEMGLMQPTLFSISCAHVIATDAAAKKSIAEGGIGYKGVCSTLEGMCMEVYLWNKEHREENQQQSVDAQIREEIRNMATVPAAMGGG</sequence>
<feature type="domain" description="3-beta hydroxysteroid dehydrogenase/isomerase" evidence="3">
    <location>
        <begin position="72"/>
        <end position="350"/>
    </location>
</feature>
<reference evidence="4 5" key="1">
    <citation type="submission" date="2015-01" db="EMBL/GenBank/DDBJ databases">
        <title>The Genome Sequence of Ochroconis gallopava CBS43764.</title>
        <authorList>
            <consortium name="The Broad Institute Genomics Platform"/>
            <person name="Cuomo C."/>
            <person name="de Hoog S."/>
            <person name="Gorbushina A."/>
            <person name="Stielow B."/>
            <person name="Teixiera M."/>
            <person name="Abouelleil A."/>
            <person name="Chapman S.B."/>
            <person name="Priest M."/>
            <person name="Young S.K."/>
            <person name="Wortman J."/>
            <person name="Nusbaum C."/>
            <person name="Birren B."/>
        </authorList>
    </citation>
    <scope>NUCLEOTIDE SEQUENCE [LARGE SCALE GENOMIC DNA]</scope>
    <source>
        <strain evidence="4 5">CBS 43764</strain>
    </source>
</reference>
<dbReference type="Gene3D" id="3.40.50.720">
    <property type="entry name" value="NAD(P)-binding Rossmann-like Domain"/>
    <property type="match status" value="1"/>
</dbReference>
<dbReference type="InterPro" id="IPR050177">
    <property type="entry name" value="Lipid_A_modif_metabolic_enz"/>
</dbReference>
<organism evidence="4 5">
    <name type="scientific">Verruconis gallopava</name>
    <dbReference type="NCBI Taxonomy" id="253628"/>
    <lineage>
        <taxon>Eukaryota</taxon>
        <taxon>Fungi</taxon>
        <taxon>Dikarya</taxon>
        <taxon>Ascomycota</taxon>
        <taxon>Pezizomycotina</taxon>
        <taxon>Dothideomycetes</taxon>
        <taxon>Pleosporomycetidae</taxon>
        <taxon>Venturiales</taxon>
        <taxon>Sympoventuriaceae</taxon>
        <taxon>Verruconis</taxon>
    </lineage>
</organism>
<name>A0A0D1Z3H3_9PEZI</name>
<evidence type="ECO:0000313" key="5">
    <source>
        <dbReference type="Proteomes" id="UP000053259"/>
    </source>
</evidence>
<keyword evidence="2" id="KW-0560">Oxidoreductase</keyword>
<accession>A0A0D1Z3H3</accession>
<dbReference type="AlphaFoldDB" id="A0A0D1Z3H3"/>
<gene>
    <name evidence="4" type="ORF">PV09_01453</name>
</gene>
<dbReference type="HOGENOM" id="CLU_045580_1_0_1"/>
<dbReference type="InterPro" id="IPR036291">
    <property type="entry name" value="NAD(P)-bd_dom_sf"/>
</dbReference>
<dbReference type="InterPro" id="IPR002225">
    <property type="entry name" value="3Beta_OHSteriod_DH/Estase"/>
</dbReference>
<dbReference type="VEuPathDB" id="FungiDB:PV09_01453"/>
<protein>
    <recommendedName>
        <fullName evidence="3">3-beta hydroxysteroid dehydrogenase/isomerase domain-containing protein</fullName>
    </recommendedName>
</protein>
<proteinExistence type="inferred from homology"/>
<dbReference type="PANTHER" id="PTHR43245:SF51">
    <property type="entry name" value="SHORT CHAIN DEHYDROGENASE_REDUCTASE FAMILY 42E, MEMBER 2"/>
    <property type="match status" value="1"/>
</dbReference>
<evidence type="ECO:0000313" key="4">
    <source>
        <dbReference type="EMBL" id="KIW07487.1"/>
    </source>
</evidence>
<dbReference type="EMBL" id="KN847532">
    <property type="protein sequence ID" value="KIW07487.1"/>
    <property type="molecule type" value="Genomic_DNA"/>
</dbReference>
<dbReference type="Proteomes" id="UP000053259">
    <property type="component" value="Unassembled WGS sequence"/>
</dbReference>
<dbReference type="OrthoDB" id="10058185at2759"/>
<comment type="similarity">
    <text evidence="1">Belongs to the 3-beta-HSD family.</text>
</comment>
<evidence type="ECO:0000256" key="1">
    <source>
        <dbReference type="ARBA" id="ARBA00009219"/>
    </source>
</evidence>
<dbReference type="RefSeq" id="XP_016217356.1">
    <property type="nucleotide sequence ID" value="XM_016354344.1"/>
</dbReference>
<evidence type="ECO:0000259" key="3">
    <source>
        <dbReference type="Pfam" id="PF01073"/>
    </source>
</evidence>
<dbReference type="STRING" id="253628.A0A0D1Z3H3"/>